<organism evidence="2 3">
    <name type="scientific">Candidatus Haliotispira prima</name>
    <dbReference type="NCBI Taxonomy" id="3034016"/>
    <lineage>
        <taxon>Bacteria</taxon>
        <taxon>Pseudomonadati</taxon>
        <taxon>Spirochaetota</taxon>
        <taxon>Spirochaetia</taxon>
        <taxon>Spirochaetales</taxon>
        <taxon>Spirochaetaceae</taxon>
        <taxon>Candidatus Haliotispira</taxon>
    </lineage>
</organism>
<keyword evidence="1" id="KW-1133">Transmembrane helix</keyword>
<name>A0ABY8MJ30_9SPIO</name>
<feature type="transmembrane region" description="Helical" evidence="1">
    <location>
        <begin position="50"/>
        <end position="71"/>
    </location>
</feature>
<gene>
    <name evidence="2" type="ORF">P0082_03925</name>
</gene>
<proteinExistence type="predicted"/>
<evidence type="ECO:0000256" key="1">
    <source>
        <dbReference type="SAM" id="Phobius"/>
    </source>
</evidence>
<sequence length="136" mass="16030">MDDKETVIKHLEMIQGIINRLAQNSFLIKGWSMTILGAVILFFSKSQPQYIILCLLIPVIGFWFLDSYYLWQERLFRGVYNDVRKQDKTDFSINISAQKSKPKYKWHSSFISITPVIFYMIEIIFIGTAFFILNCK</sequence>
<dbReference type="EMBL" id="CP123443">
    <property type="protein sequence ID" value="WGK70017.1"/>
    <property type="molecule type" value="Genomic_DNA"/>
</dbReference>
<keyword evidence="1" id="KW-0812">Transmembrane</keyword>
<protein>
    <recommendedName>
        <fullName evidence="4">DUF3899 domain-containing protein</fullName>
    </recommendedName>
</protein>
<evidence type="ECO:0008006" key="4">
    <source>
        <dbReference type="Google" id="ProtNLM"/>
    </source>
</evidence>
<dbReference type="Proteomes" id="UP001228690">
    <property type="component" value="Chromosome"/>
</dbReference>
<feature type="transmembrane region" description="Helical" evidence="1">
    <location>
        <begin position="110"/>
        <end position="133"/>
    </location>
</feature>
<reference evidence="2 3" key="1">
    <citation type="submission" date="2023-04" db="EMBL/GenBank/DDBJ databases">
        <title>Spirochaete genome identified in red abalone sample constitutes a novel genus.</title>
        <authorList>
            <person name="Sharma S.P."/>
            <person name="Purcell C.M."/>
            <person name="Hyde J.R."/>
            <person name="Severin A.J."/>
        </authorList>
    </citation>
    <scope>NUCLEOTIDE SEQUENCE [LARGE SCALE GENOMIC DNA]</scope>
    <source>
        <strain evidence="2 3">SP-2023</strain>
    </source>
</reference>
<feature type="transmembrane region" description="Helical" evidence="1">
    <location>
        <begin position="21"/>
        <end position="44"/>
    </location>
</feature>
<accession>A0ABY8MJ30</accession>
<evidence type="ECO:0000313" key="2">
    <source>
        <dbReference type="EMBL" id="WGK70017.1"/>
    </source>
</evidence>
<evidence type="ECO:0000313" key="3">
    <source>
        <dbReference type="Proteomes" id="UP001228690"/>
    </source>
</evidence>
<dbReference type="RefSeq" id="WP_326928222.1">
    <property type="nucleotide sequence ID" value="NZ_CP123443.1"/>
</dbReference>
<keyword evidence="1" id="KW-0472">Membrane</keyword>
<keyword evidence="3" id="KW-1185">Reference proteome</keyword>